<comment type="caution">
    <text evidence="4">The sequence shown here is derived from an EMBL/GenBank/DDBJ whole genome shotgun (WGS) entry which is preliminary data.</text>
</comment>
<dbReference type="OMA" id="QSNWGGP"/>
<dbReference type="EMBL" id="JOWA01000143">
    <property type="protein sequence ID" value="KEZ39484.1"/>
    <property type="molecule type" value="Genomic_DNA"/>
</dbReference>
<protein>
    <recommendedName>
        <fullName evidence="6">Pre-rRNA-processing protein TSR2</fullName>
    </recommendedName>
</protein>
<keyword evidence="2" id="KW-0698">rRNA processing</keyword>
<proteinExistence type="inferred from homology"/>
<organism evidence="4 5">
    <name type="scientific">Pseudallescheria apiosperma</name>
    <name type="common">Scedosporium apiospermum</name>
    <dbReference type="NCBI Taxonomy" id="563466"/>
    <lineage>
        <taxon>Eukaryota</taxon>
        <taxon>Fungi</taxon>
        <taxon>Dikarya</taxon>
        <taxon>Ascomycota</taxon>
        <taxon>Pezizomycotina</taxon>
        <taxon>Sordariomycetes</taxon>
        <taxon>Hypocreomycetidae</taxon>
        <taxon>Microascales</taxon>
        <taxon>Microascaceae</taxon>
        <taxon>Scedosporium</taxon>
    </lineage>
</organism>
<name>A0A084FWM2_PSEDA</name>
<reference evidence="4 5" key="1">
    <citation type="journal article" date="2014" name="Genome Announc.">
        <title>Draft genome sequence of the pathogenic fungus Scedosporium apiospermum.</title>
        <authorList>
            <person name="Vandeputte P."/>
            <person name="Ghamrawi S."/>
            <person name="Rechenmann M."/>
            <person name="Iltis A."/>
            <person name="Giraud S."/>
            <person name="Fleury M."/>
            <person name="Thornton C."/>
            <person name="Delhaes L."/>
            <person name="Meyer W."/>
            <person name="Papon N."/>
            <person name="Bouchara J.P."/>
        </authorList>
    </citation>
    <scope>NUCLEOTIDE SEQUENCE [LARGE SCALE GENOMIC DNA]</scope>
    <source>
        <strain evidence="4 5">IHEM 14462</strain>
    </source>
</reference>
<evidence type="ECO:0000313" key="5">
    <source>
        <dbReference type="Proteomes" id="UP000028545"/>
    </source>
</evidence>
<keyword evidence="5" id="KW-1185">Reference proteome</keyword>
<dbReference type="Pfam" id="PF10273">
    <property type="entry name" value="WGG"/>
    <property type="match status" value="1"/>
</dbReference>
<evidence type="ECO:0000256" key="2">
    <source>
        <dbReference type="ARBA" id="ARBA00022552"/>
    </source>
</evidence>
<dbReference type="OrthoDB" id="263560at2759"/>
<dbReference type="PANTHER" id="PTHR21250">
    <property type="entry name" value="PRE-RRNA-PROCESSING PROTEIN TSR2 HOMOLOG"/>
    <property type="match status" value="1"/>
</dbReference>
<dbReference type="Proteomes" id="UP000028545">
    <property type="component" value="Unassembled WGS sequence"/>
</dbReference>
<dbReference type="VEuPathDB" id="FungiDB:SAPIO_CDS9350"/>
<feature type="compositionally biased region" description="Acidic residues" evidence="3">
    <location>
        <begin position="147"/>
        <end position="169"/>
    </location>
</feature>
<feature type="region of interest" description="Disordered" evidence="3">
    <location>
        <begin position="137"/>
        <end position="199"/>
    </location>
</feature>
<evidence type="ECO:0000313" key="4">
    <source>
        <dbReference type="EMBL" id="KEZ39484.1"/>
    </source>
</evidence>
<gene>
    <name evidence="4" type="ORF">SAPIO_CDS9350</name>
</gene>
<dbReference type="GeneID" id="27728422"/>
<feature type="compositionally biased region" description="Basic and acidic residues" evidence="3">
    <location>
        <begin position="137"/>
        <end position="146"/>
    </location>
</feature>
<dbReference type="KEGG" id="sapo:SAPIO_CDS9350"/>
<accession>A0A084FWM2</accession>
<comment type="similarity">
    <text evidence="1">Belongs to the TSR2 family.</text>
</comment>
<dbReference type="InterPro" id="IPR019398">
    <property type="entry name" value="Pre-rRNA_process_TSR2"/>
</dbReference>
<dbReference type="GO" id="GO:0006364">
    <property type="term" value="P:rRNA processing"/>
    <property type="evidence" value="ECO:0007669"/>
    <property type="project" value="UniProtKB-KW"/>
</dbReference>
<dbReference type="AlphaFoldDB" id="A0A084FWM2"/>
<dbReference type="HOGENOM" id="CLU_074896_0_2_1"/>
<dbReference type="RefSeq" id="XP_016639283.1">
    <property type="nucleotide sequence ID" value="XM_016790773.1"/>
</dbReference>
<evidence type="ECO:0000256" key="3">
    <source>
        <dbReference type="SAM" id="MobiDB-lite"/>
    </source>
</evidence>
<sequence>MASSDPTSLPSVEIRQTNFEQGIAYALHLWPDLTLAVRENLGGPDSADKRDWLAGALSDLFPSFSSTKADDVDNIYIQEFLQQVMEDEFEVIIEEGDPSLWKVAEQIVRIRRDCAEGRFENVDVLRVRWQEGKGKKIDGLYKKGEDPNQDTDWDEDDEDDDDDDDEDMGDAPPLVQTRREKPEPEVDEDGFTKVTRKKW</sequence>
<evidence type="ECO:0008006" key="6">
    <source>
        <dbReference type="Google" id="ProtNLM"/>
    </source>
</evidence>
<evidence type="ECO:0000256" key="1">
    <source>
        <dbReference type="ARBA" id="ARBA00006524"/>
    </source>
</evidence>